<dbReference type="EMBL" id="FOZS01000001">
    <property type="protein sequence ID" value="SFS47173.1"/>
    <property type="molecule type" value="Genomic_DNA"/>
</dbReference>
<reference evidence="2" key="1">
    <citation type="submission" date="2016-10" db="EMBL/GenBank/DDBJ databases">
        <authorList>
            <person name="Varghese N."/>
            <person name="Submissions S."/>
        </authorList>
    </citation>
    <scope>NUCLEOTIDE SEQUENCE [LARGE SCALE GENOMIC DNA]</scope>
    <source>
        <strain evidence="2">DSM 22427</strain>
    </source>
</reference>
<name>A0A1I6Q414_9EURY</name>
<proteinExistence type="predicted"/>
<dbReference type="AlphaFoldDB" id="A0A1I6Q414"/>
<dbReference type="Proteomes" id="UP000199199">
    <property type="component" value="Unassembled WGS sequence"/>
</dbReference>
<keyword evidence="2" id="KW-1185">Reference proteome</keyword>
<sequence length="43" mass="4918">MKMSIWDVETRMKVVPVVKLRAFSVMIPVVEFLGPDDIEAARL</sequence>
<gene>
    <name evidence="1" type="ORF">SAMN04488556_0967</name>
</gene>
<protein>
    <submittedName>
        <fullName evidence="1">Uncharacterized protein</fullName>
    </submittedName>
</protein>
<evidence type="ECO:0000313" key="2">
    <source>
        <dbReference type="Proteomes" id="UP000199199"/>
    </source>
</evidence>
<organism evidence="1 2">
    <name type="scientific">Halostagnicola kamekurae</name>
    <dbReference type="NCBI Taxonomy" id="619731"/>
    <lineage>
        <taxon>Archaea</taxon>
        <taxon>Methanobacteriati</taxon>
        <taxon>Methanobacteriota</taxon>
        <taxon>Stenosarchaea group</taxon>
        <taxon>Halobacteria</taxon>
        <taxon>Halobacteriales</taxon>
        <taxon>Natrialbaceae</taxon>
        <taxon>Halostagnicola</taxon>
    </lineage>
</organism>
<accession>A0A1I6Q414</accession>
<evidence type="ECO:0000313" key="1">
    <source>
        <dbReference type="EMBL" id="SFS47173.1"/>
    </source>
</evidence>